<keyword evidence="1" id="KW-0547">Nucleotide-binding</keyword>
<reference evidence="4" key="1">
    <citation type="journal article" date="2015" name="Nature">
        <title>Complex archaea that bridge the gap between prokaryotes and eukaryotes.</title>
        <authorList>
            <person name="Spang A."/>
            <person name="Saw J.H."/>
            <person name="Jorgensen S.L."/>
            <person name="Zaremba-Niedzwiedzka K."/>
            <person name="Martijn J."/>
            <person name="Lind A.E."/>
            <person name="van Eijk R."/>
            <person name="Schleper C."/>
            <person name="Guy L."/>
            <person name="Ettema T.J."/>
        </authorList>
    </citation>
    <scope>NUCLEOTIDE SEQUENCE</scope>
</reference>
<dbReference type="GO" id="GO:0001514">
    <property type="term" value="P:selenocysteine incorporation"/>
    <property type="evidence" value="ECO:0007669"/>
    <property type="project" value="TreeGrafter"/>
</dbReference>
<evidence type="ECO:0000256" key="2">
    <source>
        <dbReference type="ARBA" id="ARBA00022917"/>
    </source>
</evidence>
<feature type="non-terminal residue" evidence="4">
    <location>
        <position position="53"/>
    </location>
</feature>
<dbReference type="InterPro" id="IPR050543">
    <property type="entry name" value="eIF2G"/>
</dbReference>
<organism evidence="4">
    <name type="scientific">marine sediment metagenome</name>
    <dbReference type="NCBI Taxonomy" id="412755"/>
    <lineage>
        <taxon>unclassified sequences</taxon>
        <taxon>metagenomes</taxon>
        <taxon>ecological metagenomes</taxon>
    </lineage>
</organism>
<dbReference type="EMBL" id="LAZR01055695">
    <property type="protein sequence ID" value="KKK75801.1"/>
    <property type="molecule type" value="Genomic_DNA"/>
</dbReference>
<keyword evidence="2" id="KW-0648">Protein biosynthesis</keyword>
<proteinExistence type="predicted"/>
<dbReference type="GO" id="GO:0016259">
    <property type="term" value="P:selenocysteine metabolic process"/>
    <property type="evidence" value="ECO:0007669"/>
    <property type="project" value="TreeGrafter"/>
</dbReference>
<evidence type="ECO:0008006" key="5">
    <source>
        <dbReference type="Google" id="ProtNLM"/>
    </source>
</evidence>
<dbReference type="SUPFAM" id="SSF52540">
    <property type="entry name" value="P-loop containing nucleoside triphosphate hydrolases"/>
    <property type="match status" value="1"/>
</dbReference>
<evidence type="ECO:0000256" key="1">
    <source>
        <dbReference type="ARBA" id="ARBA00022741"/>
    </source>
</evidence>
<dbReference type="PANTHER" id="PTHR42854">
    <property type="entry name" value="EUKARYOTIC TRANSLATION INITIATION FACTOR 2 SUBUNIT 3 FAMILY MEMBER"/>
    <property type="match status" value="1"/>
</dbReference>
<dbReference type="AlphaFoldDB" id="A0A0F9AUB8"/>
<name>A0A0F9AUB8_9ZZZZ</name>
<evidence type="ECO:0000313" key="4">
    <source>
        <dbReference type="EMBL" id="KKK75801.1"/>
    </source>
</evidence>
<keyword evidence="3" id="KW-0342">GTP-binding</keyword>
<accession>A0A0F9AUB8</accession>
<dbReference type="GO" id="GO:0000049">
    <property type="term" value="F:tRNA binding"/>
    <property type="evidence" value="ECO:0007669"/>
    <property type="project" value="TreeGrafter"/>
</dbReference>
<gene>
    <name evidence="4" type="ORF">LCGC14_2870090</name>
</gene>
<dbReference type="GO" id="GO:0005829">
    <property type="term" value="C:cytosol"/>
    <property type="evidence" value="ECO:0007669"/>
    <property type="project" value="TreeGrafter"/>
</dbReference>
<comment type="caution">
    <text evidence="4">The sequence shown here is derived from an EMBL/GenBank/DDBJ whole genome shotgun (WGS) entry which is preliminary data.</text>
</comment>
<dbReference type="InterPro" id="IPR027417">
    <property type="entry name" value="P-loop_NTPase"/>
</dbReference>
<dbReference type="Gene3D" id="3.40.50.300">
    <property type="entry name" value="P-loop containing nucleotide triphosphate hydrolases"/>
    <property type="match status" value="1"/>
</dbReference>
<protein>
    <recommendedName>
        <fullName evidence="5">Tr-type G domain-containing protein</fullName>
    </recommendedName>
</protein>
<dbReference type="PANTHER" id="PTHR42854:SF3">
    <property type="entry name" value="EUKARYOTIC TRANSLATION INITIATION FACTOR 2 SUBUNIT 3-RELATED"/>
    <property type="match status" value="1"/>
</dbReference>
<dbReference type="GO" id="GO:0005525">
    <property type="term" value="F:GTP binding"/>
    <property type="evidence" value="ECO:0007669"/>
    <property type="project" value="UniProtKB-KW"/>
</dbReference>
<sequence length="53" mass="5778">MYVIGTAGHVDHGKSALVQALTGIDPDRLREEKERGLTIDLGFAWLTLPNGDE</sequence>
<evidence type="ECO:0000256" key="3">
    <source>
        <dbReference type="ARBA" id="ARBA00023134"/>
    </source>
</evidence>
<dbReference type="GO" id="GO:0035368">
    <property type="term" value="F:selenocysteine insertion sequence binding"/>
    <property type="evidence" value="ECO:0007669"/>
    <property type="project" value="TreeGrafter"/>
</dbReference>